<dbReference type="Proteomes" id="UP000789405">
    <property type="component" value="Unassembled WGS sequence"/>
</dbReference>
<reference evidence="1" key="1">
    <citation type="submission" date="2021-06" db="EMBL/GenBank/DDBJ databases">
        <authorList>
            <person name="Kallberg Y."/>
            <person name="Tangrot J."/>
            <person name="Rosling A."/>
        </authorList>
    </citation>
    <scope>NUCLEOTIDE SEQUENCE</scope>
    <source>
        <strain evidence="1">MA453B</strain>
    </source>
</reference>
<gene>
    <name evidence="1" type="ORF">DERYTH_LOCUS25599</name>
</gene>
<sequence length="81" mass="9577">DVSIQPKKKCHGESIPDPVWGYFFVGEHTGECHYELWRNNVAEEEKTVKQKHKIENNIKPNIEVITEEKQREIDCSILKVW</sequence>
<proteinExistence type="predicted"/>
<feature type="non-terminal residue" evidence="1">
    <location>
        <position position="1"/>
    </location>
</feature>
<dbReference type="EMBL" id="CAJVPY010048646">
    <property type="protein sequence ID" value="CAG8812307.1"/>
    <property type="molecule type" value="Genomic_DNA"/>
</dbReference>
<dbReference type="AlphaFoldDB" id="A0A9N9PFT2"/>
<feature type="non-terminal residue" evidence="1">
    <location>
        <position position="81"/>
    </location>
</feature>
<name>A0A9N9PFT2_9GLOM</name>
<evidence type="ECO:0000313" key="1">
    <source>
        <dbReference type="EMBL" id="CAG8812307.1"/>
    </source>
</evidence>
<comment type="caution">
    <text evidence="1">The sequence shown here is derived from an EMBL/GenBank/DDBJ whole genome shotgun (WGS) entry which is preliminary data.</text>
</comment>
<evidence type="ECO:0000313" key="2">
    <source>
        <dbReference type="Proteomes" id="UP000789405"/>
    </source>
</evidence>
<accession>A0A9N9PFT2</accession>
<organism evidence="1 2">
    <name type="scientific">Dentiscutata erythropus</name>
    <dbReference type="NCBI Taxonomy" id="1348616"/>
    <lineage>
        <taxon>Eukaryota</taxon>
        <taxon>Fungi</taxon>
        <taxon>Fungi incertae sedis</taxon>
        <taxon>Mucoromycota</taxon>
        <taxon>Glomeromycotina</taxon>
        <taxon>Glomeromycetes</taxon>
        <taxon>Diversisporales</taxon>
        <taxon>Gigasporaceae</taxon>
        <taxon>Dentiscutata</taxon>
    </lineage>
</organism>
<protein>
    <submittedName>
        <fullName evidence="1">1070_t:CDS:1</fullName>
    </submittedName>
</protein>
<keyword evidence="2" id="KW-1185">Reference proteome</keyword>